<accession>U4LM61</accession>
<evidence type="ECO:0000256" key="1">
    <source>
        <dbReference type="SAM" id="MobiDB-lite"/>
    </source>
</evidence>
<reference evidence="2 3" key="1">
    <citation type="journal article" date="2013" name="PLoS Genet.">
        <title>The genome and development-dependent transcriptomes of Pyronema confluens: a window into fungal evolution.</title>
        <authorList>
            <person name="Traeger S."/>
            <person name="Altegoer F."/>
            <person name="Freitag M."/>
            <person name="Gabaldon T."/>
            <person name="Kempken F."/>
            <person name="Kumar A."/>
            <person name="Marcet-Houben M."/>
            <person name="Poggeler S."/>
            <person name="Stajich J.E."/>
            <person name="Nowrousian M."/>
        </authorList>
    </citation>
    <scope>NUCLEOTIDE SEQUENCE [LARGE SCALE GENOMIC DNA]</scope>
    <source>
        <strain evidence="3">CBS 100304</strain>
        <tissue evidence="2">Vegetative mycelium</tissue>
    </source>
</reference>
<name>U4LM61_PYROM</name>
<feature type="compositionally biased region" description="Acidic residues" evidence="1">
    <location>
        <begin position="88"/>
        <end position="97"/>
    </location>
</feature>
<feature type="compositionally biased region" description="Low complexity" evidence="1">
    <location>
        <begin position="1"/>
        <end position="16"/>
    </location>
</feature>
<keyword evidence="3" id="KW-1185">Reference proteome</keyword>
<organism evidence="2 3">
    <name type="scientific">Pyronema omphalodes (strain CBS 100304)</name>
    <name type="common">Pyronema confluens</name>
    <dbReference type="NCBI Taxonomy" id="1076935"/>
    <lineage>
        <taxon>Eukaryota</taxon>
        <taxon>Fungi</taxon>
        <taxon>Dikarya</taxon>
        <taxon>Ascomycota</taxon>
        <taxon>Pezizomycotina</taxon>
        <taxon>Pezizomycetes</taxon>
        <taxon>Pezizales</taxon>
        <taxon>Pyronemataceae</taxon>
        <taxon>Pyronema</taxon>
    </lineage>
</organism>
<evidence type="ECO:0000313" key="2">
    <source>
        <dbReference type="EMBL" id="CCX33224.1"/>
    </source>
</evidence>
<feature type="region of interest" description="Disordered" evidence="1">
    <location>
        <begin position="1"/>
        <end position="192"/>
    </location>
</feature>
<proteinExistence type="predicted"/>
<dbReference type="Proteomes" id="UP000018144">
    <property type="component" value="Unassembled WGS sequence"/>
</dbReference>
<feature type="compositionally biased region" description="Polar residues" evidence="1">
    <location>
        <begin position="65"/>
        <end position="75"/>
    </location>
</feature>
<protein>
    <submittedName>
        <fullName evidence="2">Uncharacterized protein</fullName>
    </submittedName>
</protein>
<gene>
    <name evidence="2" type="ORF">PCON_14264</name>
</gene>
<dbReference type="AlphaFoldDB" id="U4LM61"/>
<feature type="region of interest" description="Disordered" evidence="1">
    <location>
        <begin position="215"/>
        <end position="234"/>
    </location>
</feature>
<feature type="compositionally biased region" description="Basic and acidic residues" evidence="1">
    <location>
        <begin position="102"/>
        <end position="120"/>
    </location>
</feature>
<dbReference type="EMBL" id="HF936032">
    <property type="protein sequence ID" value="CCX33224.1"/>
    <property type="molecule type" value="Genomic_DNA"/>
</dbReference>
<feature type="compositionally biased region" description="Acidic residues" evidence="1">
    <location>
        <begin position="179"/>
        <end position="191"/>
    </location>
</feature>
<evidence type="ECO:0000313" key="3">
    <source>
        <dbReference type="Proteomes" id="UP000018144"/>
    </source>
</evidence>
<sequence>MVTTRSRSYSRNPSPNITATKNKRRLSKSALEDDASGSKRRRVLMPDTNDNAGQEDEPGLLVLSDNVNIANNLGSYSDPWPSDHKETVDEDADDEPNTWDSRLWDKSGDHWSDDDVKDNQSDSDPWPSDHKETVDEDADDEPKTWDSTLWETSGDHWSDDDAQDNQSDSDSVIWNTEEAANEDADDIDPSEDTLLQSDDLWATDDERWANSLVRPLDSTRNAHDESDSDLSTLDSVFDEFNPHVDLFQG</sequence>